<dbReference type="PIRSF" id="PIRSF006092">
    <property type="entry name" value="GreA_GreB"/>
    <property type="match status" value="1"/>
</dbReference>
<dbReference type="PANTHER" id="PTHR30437">
    <property type="entry name" value="TRANSCRIPTION ELONGATION FACTOR GREA"/>
    <property type="match status" value="1"/>
</dbReference>
<dbReference type="InterPro" id="IPR036953">
    <property type="entry name" value="GreA/GreB_C_sf"/>
</dbReference>
<dbReference type="GO" id="GO:0003746">
    <property type="term" value="F:translation elongation factor activity"/>
    <property type="evidence" value="ECO:0007669"/>
    <property type="project" value="UniProtKB-KW"/>
</dbReference>
<evidence type="ECO:0000256" key="6">
    <source>
        <dbReference type="ARBA" id="ARBA00024916"/>
    </source>
</evidence>
<comment type="caution">
    <text evidence="12">The sequence shown here is derived from an EMBL/GenBank/DDBJ whole genome shotgun (WGS) entry which is preliminary data.</text>
</comment>
<evidence type="ECO:0000259" key="10">
    <source>
        <dbReference type="Pfam" id="PF01272"/>
    </source>
</evidence>
<dbReference type="PROSITE" id="PS00829">
    <property type="entry name" value="GREAB_1"/>
    <property type="match status" value="1"/>
</dbReference>
<dbReference type="NCBIfam" id="NF001263">
    <property type="entry name" value="PRK00226.1-4"/>
    <property type="match status" value="1"/>
</dbReference>
<evidence type="ECO:0000256" key="5">
    <source>
        <dbReference type="ARBA" id="ARBA00023163"/>
    </source>
</evidence>
<dbReference type="AlphaFoldDB" id="A0A1G1Y751"/>
<evidence type="ECO:0000256" key="4">
    <source>
        <dbReference type="ARBA" id="ARBA00023125"/>
    </source>
</evidence>
<evidence type="ECO:0000256" key="9">
    <source>
        <dbReference type="RuleBase" id="RU000556"/>
    </source>
</evidence>
<dbReference type="Proteomes" id="UP000178385">
    <property type="component" value="Unassembled WGS sequence"/>
</dbReference>
<dbReference type="SUPFAM" id="SSF46557">
    <property type="entry name" value="GreA transcript cleavage protein, N-terminal domain"/>
    <property type="match status" value="1"/>
</dbReference>
<dbReference type="InterPro" id="IPR006359">
    <property type="entry name" value="Tscrpt_elong_fac_GreA"/>
</dbReference>
<comment type="function">
    <text evidence="6 8 9">Necessary for efficient RNA polymerase transcription elongation past template-encoded arresting sites. The arresting sites in DNA have the property of trapping a certain fraction of elongating RNA polymerases that pass through, resulting in locked ternary complexes. Cleavage of the nascent transcript by cleavage factors such as GreA or GreB allows the resumption of elongation from the new 3'terminus. GreA releases sequences of 2 to 3 nucleotides.</text>
</comment>
<protein>
    <recommendedName>
        <fullName evidence="2 8">Transcription elongation factor GreA</fullName>
    </recommendedName>
    <alternativeName>
        <fullName evidence="7 8">Transcript cleavage factor GreA</fullName>
    </alternativeName>
</protein>
<accession>A0A1G1Y751</accession>
<organism evidence="12 13">
    <name type="scientific">Candidatus Buchananbacteria bacterium RIFCSPHIGHO2_01_FULL_47_11b</name>
    <dbReference type="NCBI Taxonomy" id="1797537"/>
    <lineage>
        <taxon>Bacteria</taxon>
        <taxon>Candidatus Buchananiibacteriota</taxon>
    </lineage>
</organism>
<dbReference type="GO" id="GO:0032784">
    <property type="term" value="P:regulation of DNA-templated transcription elongation"/>
    <property type="evidence" value="ECO:0007669"/>
    <property type="project" value="UniProtKB-UniRule"/>
</dbReference>
<dbReference type="InterPro" id="IPR023459">
    <property type="entry name" value="Tscrpt_elong_fac_GreA/B_fam"/>
</dbReference>
<keyword evidence="4 8" id="KW-0238">DNA-binding</keyword>
<evidence type="ECO:0000256" key="3">
    <source>
        <dbReference type="ARBA" id="ARBA00023015"/>
    </source>
</evidence>
<reference evidence="12 13" key="1">
    <citation type="journal article" date="2016" name="Nat. Commun.">
        <title>Thousands of microbial genomes shed light on interconnected biogeochemical processes in an aquifer system.</title>
        <authorList>
            <person name="Anantharaman K."/>
            <person name="Brown C.T."/>
            <person name="Hug L.A."/>
            <person name="Sharon I."/>
            <person name="Castelle C.J."/>
            <person name="Probst A.J."/>
            <person name="Thomas B.C."/>
            <person name="Singh A."/>
            <person name="Wilkins M.J."/>
            <person name="Karaoz U."/>
            <person name="Brodie E.L."/>
            <person name="Williams K.H."/>
            <person name="Hubbard S.S."/>
            <person name="Banfield J.F."/>
        </authorList>
    </citation>
    <scope>NUCLEOTIDE SEQUENCE [LARGE SCALE GENOMIC DNA]</scope>
</reference>
<dbReference type="GO" id="GO:0003677">
    <property type="term" value="F:DNA binding"/>
    <property type="evidence" value="ECO:0007669"/>
    <property type="project" value="UniProtKB-UniRule"/>
</dbReference>
<dbReference type="InterPro" id="IPR001437">
    <property type="entry name" value="Tscrpt_elong_fac_GreA/B_C"/>
</dbReference>
<dbReference type="FunFam" id="1.10.287.180:FF:000001">
    <property type="entry name" value="Transcription elongation factor GreA"/>
    <property type="match status" value="1"/>
</dbReference>
<evidence type="ECO:0000313" key="12">
    <source>
        <dbReference type="EMBL" id="OGY48152.1"/>
    </source>
</evidence>
<evidence type="ECO:0000259" key="11">
    <source>
        <dbReference type="Pfam" id="PF03449"/>
    </source>
</evidence>
<dbReference type="EMBL" id="MHIG01000003">
    <property type="protein sequence ID" value="OGY48152.1"/>
    <property type="molecule type" value="Genomic_DNA"/>
</dbReference>
<evidence type="ECO:0000256" key="8">
    <source>
        <dbReference type="HAMAP-Rule" id="MF_00105"/>
    </source>
</evidence>
<dbReference type="Gene3D" id="1.10.287.180">
    <property type="entry name" value="Transcription elongation factor, GreA/GreB, N-terminal domain"/>
    <property type="match status" value="1"/>
</dbReference>
<keyword evidence="12" id="KW-0251">Elongation factor</keyword>
<feature type="domain" description="Transcription elongation factor GreA/GreB C-terminal" evidence="10">
    <location>
        <begin position="87"/>
        <end position="157"/>
    </location>
</feature>
<name>A0A1G1Y751_9BACT</name>
<dbReference type="NCBIfam" id="TIGR01462">
    <property type="entry name" value="greA"/>
    <property type="match status" value="1"/>
</dbReference>
<dbReference type="InterPro" id="IPR018151">
    <property type="entry name" value="TF_GreA/GreB_CS"/>
</dbReference>
<dbReference type="PANTHER" id="PTHR30437:SF4">
    <property type="entry name" value="TRANSCRIPTION ELONGATION FACTOR GREA"/>
    <property type="match status" value="1"/>
</dbReference>
<dbReference type="Pfam" id="PF03449">
    <property type="entry name" value="GreA_GreB_N"/>
    <property type="match status" value="1"/>
</dbReference>
<keyword evidence="12" id="KW-0648">Protein biosynthesis</keyword>
<comment type="similarity">
    <text evidence="1 8 9">Belongs to the GreA/GreB family.</text>
</comment>
<evidence type="ECO:0000256" key="1">
    <source>
        <dbReference type="ARBA" id="ARBA00008213"/>
    </source>
</evidence>
<keyword evidence="3 8" id="KW-0805">Transcription regulation</keyword>
<sequence length="158" mass="17505">MSEYIVMGSHYLTNEGLTKLKKELEFLKNEKMPEIVERIARAKELGDLSENAEYQDAKDEQGFSAGRIVELESLIRNAVIIEESGNKDFVTIGSTIEVRCGSDEFTYTITGSNEANPAAGLISNESPLGRAFLGRKVGEKVKVMIPRGDMDCEILNIQ</sequence>
<gene>
    <name evidence="8" type="primary">greA</name>
    <name evidence="12" type="ORF">A2840_02215</name>
</gene>
<proteinExistence type="inferred from homology"/>
<keyword evidence="5 8" id="KW-0804">Transcription</keyword>
<dbReference type="InterPro" id="IPR036805">
    <property type="entry name" value="Tscrpt_elong_fac_GreA/B_N_sf"/>
</dbReference>
<dbReference type="SUPFAM" id="SSF54534">
    <property type="entry name" value="FKBP-like"/>
    <property type="match status" value="1"/>
</dbReference>
<dbReference type="Gene3D" id="3.10.50.30">
    <property type="entry name" value="Transcription elongation factor, GreA/GreB, C-terminal domain"/>
    <property type="match status" value="1"/>
</dbReference>
<dbReference type="HAMAP" id="MF_00105">
    <property type="entry name" value="GreA_GreB"/>
    <property type="match status" value="1"/>
</dbReference>
<dbReference type="GO" id="GO:0070063">
    <property type="term" value="F:RNA polymerase binding"/>
    <property type="evidence" value="ECO:0007669"/>
    <property type="project" value="InterPro"/>
</dbReference>
<evidence type="ECO:0000256" key="2">
    <source>
        <dbReference type="ARBA" id="ARBA00013729"/>
    </source>
</evidence>
<evidence type="ECO:0000256" key="7">
    <source>
        <dbReference type="ARBA" id="ARBA00030776"/>
    </source>
</evidence>
<feature type="domain" description="Transcription elongation factor GreA/GreB N-terminal" evidence="11">
    <location>
        <begin position="11"/>
        <end position="80"/>
    </location>
</feature>
<dbReference type="Pfam" id="PF01272">
    <property type="entry name" value="GreA_GreB"/>
    <property type="match status" value="1"/>
</dbReference>
<dbReference type="InterPro" id="IPR022691">
    <property type="entry name" value="Tscrpt_elong_fac_GreA/B_N"/>
</dbReference>
<dbReference type="InterPro" id="IPR028624">
    <property type="entry name" value="Tscrpt_elong_fac_GreA/B"/>
</dbReference>
<evidence type="ECO:0000313" key="13">
    <source>
        <dbReference type="Proteomes" id="UP000178385"/>
    </source>
</evidence>
<dbReference type="GO" id="GO:0006354">
    <property type="term" value="P:DNA-templated transcription elongation"/>
    <property type="evidence" value="ECO:0007669"/>
    <property type="project" value="TreeGrafter"/>
</dbReference>